<dbReference type="OrthoDB" id="2755803at2759"/>
<organism evidence="1 2">
    <name type="scientific">Pyrrhoderma noxium</name>
    <dbReference type="NCBI Taxonomy" id="2282107"/>
    <lineage>
        <taxon>Eukaryota</taxon>
        <taxon>Fungi</taxon>
        <taxon>Dikarya</taxon>
        <taxon>Basidiomycota</taxon>
        <taxon>Agaricomycotina</taxon>
        <taxon>Agaricomycetes</taxon>
        <taxon>Hymenochaetales</taxon>
        <taxon>Hymenochaetaceae</taxon>
        <taxon>Pyrrhoderma</taxon>
    </lineage>
</organism>
<protein>
    <submittedName>
        <fullName evidence="1">Cytochrome P450</fullName>
    </submittedName>
</protein>
<keyword evidence="2" id="KW-1185">Reference proteome</keyword>
<dbReference type="InParanoid" id="A0A286UQ97"/>
<name>A0A286UQ97_9AGAM</name>
<dbReference type="STRING" id="2282107.A0A286UQ97"/>
<dbReference type="AlphaFoldDB" id="A0A286UQ97"/>
<accession>A0A286UQ97</accession>
<sequence length="136" mass="15515">MAMKIMQTLAQLGEHNEKTGSHPLKKNRQVMSCSHSNTKYRLTVWIKTVKSNRKSSPFDNIPGPPCNTFLYGNLNEIFNKNGWEIVWEYLYTFDPLALSHIFSKDQDTFEQPKAYISLIKYLVRNGILATTGEGGA</sequence>
<dbReference type="EMBL" id="NBII01000002">
    <property type="protein sequence ID" value="PAV21766.1"/>
    <property type="molecule type" value="Genomic_DNA"/>
</dbReference>
<proteinExistence type="predicted"/>
<evidence type="ECO:0000313" key="2">
    <source>
        <dbReference type="Proteomes" id="UP000217199"/>
    </source>
</evidence>
<comment type="caution">
    <text evidence="1">The sequence shown here is derived from an EMBL/GenBank/DDBJ whole genome shotgun (WGS) entry which is preliminary data.</text>
</comment>
<reference evidence="1 2" key="1">
    <citation type="journal article" date="2017" name="Mol. Ecol.">
        <title>Comparative and population genomic landscape of Phellinus noxius: A hypervariable fungus causing root rot in trees.</title>
        <authorList>
            <person name="Chung C.L."/>
            <person name="Lee T.J."/>
            <person name="Akiba M."/>
            <person name="Lee H.H."/>
            <person name="Kuo T.H."/>
            <person name="Liu D."/>
            <person name="Ke H.M."/>
            <person name="Yokoi T."/>
            <person name="Roa M.B."/>
            <person name="Lu M.J."/>
            <person name="Chang Y.Y."/>
            <person name="Ann P.J."/>
            <person name="Tsai J.N."/>
            <person name="Chen C.Y."/>
            <person name="Tzean S.S."/>
            <person name="Ota Y."/>
            <person name="Hattori T."/>
            <person name="Sahashi N."/>
            <person name="Liou R.F."/>
            <person name="Kikuchi T."/>
            <person name="Tsai I.J."/>
        </authorList>
    </citation>
    <scope>NUCLEOTIDE SEQUENCE [LARGE SCALE GENOMIC DNA]</scope>
    <source>
        <strain evidence="1 2">FFPRI411160</strain>
    </source>
</reference>
<evidence type="ECO:0000313" key="1">
    <source>
        <dbReference type="EMBL" id="PAV21766.1"/>
    </source>
</evidence>
<gene>
    <name evidence="1" type="ORF">PNOK_0172300</name>
</gene>
<dbReference type="Proteomes" id="UP000217199">
    <property type="component" value="Unassembled WGS sequence"/>
</dbReference>